<keyword evidence="4 8" id="KW-0520">NAD</keyword>
<reference evidence="14" key="1">
    <citation type="journal article" date="2019" name="Int. J. Syst. Evol. Microbiol.">
        <title>The Global Catalogue of Microorganisms (GCM) 10K type strain sequencing project: providing services to taxonomists for standard genome sequencing and annotation.</title>
        <authorList>
            <consortium name="The Broad Institute Genomics Platform"/>
            <consortium name="The Broad Institute Genome Sequencing Center for Infectious Disease"/>
            <person name="Wu L."/>
            <person name="Ma J."/>
        </authorList>
    </citation>
    <scope>NUCLEOTIDE SEQUENCE [LARGE SCALE GENOMIC DNA]</scope>
    <source>
        <strain evidence="14">JCM 16014</strain>
    </source>
</reference>
<feature type="binding site" evidence="8">
    <location>
        <position position="281"/>
    </location>
    <ligand>
        <name>NADPH</name>
        <dbReference type="ChEBI" id="CHEBI:57783"/>
    </ligand>
</feature>
<comment type="similarity">
    <text evidence="1 8 9">Belongs to the NAD-dependent glycerol-3-phosphate dehydrogenase family.</text>
</comment>
<feature type="binding site" evidence="8">
    <location>
        <position position="256"/>
    </location>
    <ligand>
        <name>sn-glycerol 3-phosphate</name>
        <dbReference type="ChEBI" id="CHEBI:57597"/>
    </ligand>
</feature>
<keyword evidence="5 8" id="KW-0443">Lipid metabolism</keyword>
<comment type="catalytic activity">
    <reaction evidence="8 10">
        <text>sn-glycerol 3-phosphate + NADP(+) = dihydroxyacetone phosphate + NADPH + H(+)</text>
        <dbReference type="Rhea" id="RHEA:11096"/>
        <dbReference type="ChEBI" id="CHEBI:15378"/>
        <dbReference type="ChEBI" id="CHEBI:57597"/>
        <dbReference type="ChEBI" id="CHEBI:57642"/>
        <dbReference type="ChEBI" id="CHEBI:57783"/>
        <dbReference type="ChEBI" id="CHEBI:58349"/>
        <dbReference type="EC" id="1.1.1.94"/>
    </reaction>
</comment>
<name>A0ABP5F4U0_9ACTN</name>
<evidence type="ECO:0000256" key="1">
    <source>
        <dbReference type="ARBA" id="ARBA00011009"/>
    </source>
</evidence>
<keyword evidence="8" id="KW-0547">Nucleotide-binding</keyword>
<keyword evidence="3 8" id="KW-0560">Oxidoreductase</keyword>
<sequence length="335" mass="35109">MRRCAVFGTGMWGTAMSIVLADAGNDVVMVGRRPDQVAAITAGHENPDYFPGVRLPDAVRATTDPADALAGAEFAFLSVPAQTLRANLTAWGGRIGPDTVLVSLMKGLEVGTAKRMTEVIREVTGFGRERVAVLSGPNLSPEIARRQPAASVVASRDEDVALRLQTATNGPYFRTYTVGDVTGVELGGVVKNVIGLAVGIADGMGLGDNTKATLITRGLAETARLGAALGADPYTFAGLAGMGDLVATCASPLSRNRTFGVYLGRGLSLEQAQAEVKQTTEGVKSCEAVLELADRHGVEMPIAETVVAIVHDGRSPAEMLKELMTRPLKAERHGQ</sequence>
<feature type="binding site" evidence="8">
    <location>
        <position position="255"/>
    </location>
    <ligand>
        <name>NADPH</name>
        <dbReference type="ChEBI" id="CHEBI:57783"/>
    </ligand>
</feature>
<keyword evidence="7 8" id="KW-1208">Phospholipid metabolism</keyword>
<evidence type="ECO:0000259" key="12">
    <source>
        <dbReference type="Pfam" id="PF07479"/>
    </source>
</evidence>
<dbReference type="Proteomes" id="UP001500751">
    <property type="component" value="Unassembled WGS sequence"/>
</dbReference>
<dbReference type="PANTHER" id="PTHR11728:SF1">
    <property type="entry name" value="GLYCEROL-3-PHOSPHATE DEHYDROGENASE [NAD(+)] 2, CHLOROPLASTIC"/>
    <property type="match status" value="1"/>
</dbReference>
<dbReference type="PANTHER" id="PTHR11728">
    <property type="entry name" value="GLYCEROL-3-PHOSPHATE DEHYDROGENASE"/>
    <property type="match status" value="1"/>
</dbReference>
<evidence type="ECO:0000256" key="4">
    <source>
        <dbReference type="ARBA" id="ARBA00023027"/>
    </source>
</evidence>
<evidence type="ECO:0000256" key="7">
    <source>
        <dbReference type="ARBA" id="ARBA00023264"/>
    </source>
</evidence>
<dbReference type="PROSITE" id="PS00957">
    <property type="entry name" value="NAD_G3PDH"/>
    <property type="match status" value="1"/>
</dbReference>
<keyword evidence="8" id="KW-0521">NADP</keyword>
<evidence type="ECO:0000256" key="6">
    <source>
        <dbReference type="ARBA" id="ARBA00023209"/>
    </source>
</evidence>
<evidence type="ECO:0000259" key="11">
    <source>
        <dbReference type="Pfam" id="PF01210"/>
    </source>
</evidence>
<feature type="binding site" evidence="8">
    <location>
        <position position="136"/>
    </location>
    <ligand>
        <name>sn-glycerol 3-phosphate</name>
        <dbReference type="ChEBI" id="CHEBI:57597"/>
    </ligand>
</feature>
<dbReference type="EC" id="1.1.1.94" evidence="8"/>
<dbReference type="Pfam" id="PF07479">
    <property type="entry name" value="NAD_Gly3P_dh_C"/>
    <property type="match status" value="1"/>
</dbReference>
<keyword evidence="8" id="KW-0963">Cytoplasm</keyword>
<dbReference type="SUPFAM" id="SSF51735">
    <property type="entry name" value="NAD(P)-binding Rossmann-fold domains"/>
    <property type="match status" value="1"/>
</dbReference>
<dbReference type="NCBIfam" id="NF000942">
    <property type="entry name" value="PRK00094.1-4"/>
    <property type="match status" value="1"/>
</dbReference>
<dbReference type="Gene3D" id="3.40.50.720">
    <property type="entry name" value="NAD(P)-binding Rossmann-like Domain"/>
    <property type="match status" value="1"/>
</dbReference>
<keyword evidence="6 8" id="KW-0594">Phospholipid biosynthesis</keyword>
<feature type="domain" description="Glycerol-3-phosphate dehydrogenase NAD-dependent C-terminal" evidence="12">
    <location>
        <begin position="180"/>
        <end position="320"/>
    </location>
</feature>
<dbReference type="InterPro" id="IPR036291">
    <property type="entry name" value="NAD(P)-bd_dom_sf"/>
</dbReference>
<feature type="binding site" evidence="8">
    <location>
        <position position="106"/>
    </location>
    <ligand>
        <name>sn-glycerol 3-phosphate</name>
        <dbReference type="ChEBI" id="CHEBI:57597"/>
    </ligand>
</feature>
<comment type="catalytic activity">
    <reaction evidence="8">
        <text>sn-glycerol 3-phosphate + NAD(+) = dihydroxyacetone phosphate + NADH + H(+)</text>
        <dbReference type="Rhea" id="RHEA:11092"/>
        <dbReference type="ChEBI" id="CHEBI:15378"/>
        <dbReference type="ChEBI" id="CHEBI:57540"/>
        <dbReference type="ChEBI" id="CHEBI:57597"/>
        <dbReference type="ChEBI" id="CHEBI:57642"/>
        <dbReference type="ChEBI" id="CHEBI:57945"/>
        <dbReference type="EC" id="1.1.1.94"/>
    </reaction>
</comment>
<comment type="caution">
    <text evidence="8">Lacks conserved residue(s) required for the propagation of feature annotation.</text>
</comment>
<feature type="binding site" evidence="8">
    <location>
        <position position="12"/>
    </location>
    <ligand>
        <name>NADPH</name>
        <dbReference type="ChEBI" id="CHEBI:57783"/>
    </ligand>
</feature>
<dbReference type="InterPro" id="IPR011128">
    <property type="entry name" value="G3P_DH_NAD-dep_N"/>
</dbReference>
<feature type="binding site" evidence="8">
    <location>
        <position position="106"/>
    </location>
    <ligand>
        <name>NADPH</name>
        <dbReference type="ChEBI" id="CHEBI:57783"/>
    </ligand>
</feature>
<dbReference type="PRINTS" id="PR00077">
    <property type="entry name" value="GPDHDRGNASE"/>
</dbReference>
<dbReference type="NCBIfam" id="NF000940">
    <property type="entry name" value="PRK00094.1-2"/>
    <property type="match status" value="1"/>
</dbReference>
<comment type="function">
    <text evidence="8">Catalyzes the reduction of the glycolytic intermediate dihydroxyacetone phosphate (DHAP) to sn-glycerol 3-phosphate (G3P), the key precursor for phospholipid synthesis.</text>
</comment>
<dbReference type="InterPro" id="IPR008927">
    <property type="entry name" value="6-PGluconate_DH-like_C_sf"/>
</dbReference>
<feature type="binding site" evidence="8">
    <location>
        <position position="49"/>
    </location>
    <ligand>
        <name>NADPH</name>
        <dbReference type="ChEBI" id="CHEBI:57783"/>
    </ligand>
</feature>
<gene>
    <name evidence="8" type="primary">gpsA</name>
    <name evidence="13" type="ORF">GCM10009839_06130</name>
</gene>
<feature type="binding site" evidence="8">
    <location>
        <position position="255"/>
    </location>
    <ligand>
        <name>sn-glycerol 3-phosphate</name>
        <dbReference type="ChEBI" id="CHEBI:57597"/>
    </ligand>
</feature>
<feature type="binding site" evidence="8">
    <location>
        <position position="140"/>
    </location>
    <ligand>
        <name>NADPH</name>
        <dbReference type="ChEBI" id="CHEBI:57783"/>
    </ligand>
</feature>
<evidence type="ECO:0000313" key="13">
    <source>
        <dbReference type="EMBL" id="GAA2013988.1"/>
    </source>
</evidence>
<dbReference type="Gene3D" id="1.10.1040.10">
    <property type="entry name" value="N-(1-d-carboxylethyl)-l-norvaline Dehydrogenase, domain 2"/>
    <property type="match status" value="1"/>
</dbReference>
<evidence type="ECO:0000256" key="10">
    <source>
        <dbReference type="RuleBase" id="RU000439"/>
    </source>
</evidence>
<dbReference type="InterPro" id="IPR013328">
    <property type="entry name" value="6PGD_dom2"/>
</dbReference>
<keyword evidence="14" id="KW-1185">Reference proteome</keyword>
<evidence type="ECO:0000256" key="8">
    <source>
        <dbReference type="HAMAP-Rule" id="MF_00394"/>
    </source>
</evidence>
<keyword evidence="2 8" id="KW-0444">Lipid biosynthesis</keyword>
<dbReference type="SUPFAM" id="SSF48179">
    <property type="entry name" value="6-phosphogluconate dehydrogenase C-terminal domain-like"/>
    <property type="match status" value="1"/>
</dbReference>
<evidence type="ECO:0000256" key="3">
    <source>
        <dbReference type="ARBA" id="ARBA00023002"/>
    </source>
</evidence>
<comment type="pathway">
    <text evidence="8">Membrane lipid metabolism; glycerophospholipid metabolism.</text>
</comment>
<feature type="binding site" evidence="8">
    <location>
        <position position="244"/>
    </location>
    <ligand>
        <name>sn-glycerol 3-phosphate</name>
        <dbReference type="ChEBI" id="CHEBI:57597"/>
    </ligand>
</feature>
<feature type="domain" description="Glycerol-3-phosphate dehydrogenase NAD-dependent N-terminal" evidence="11">
    <location>
        <begin position="5"/>
        <end position="160"/>
    </location>
</feature>
<dbReference type="PIRSF" id="PIRSF000114">
    <property type="entry name" value="Glycerol-3-P_dh"/>
    <property type="match status" value="1"/>
</dbReference>
<evidence type="ECO:0000256" key="2">
    <source>
        <dbReference type="ARBA" id="ARBA00022516"/>
    </source>
</evidence>
<dbReference type="InterPro" id="IPR006109">
    <property type="entry name" value="G3P_DH_NAD-dep_C"/>
</dbReference>
<feature type="binding site" evidence="8">
    <location>
        <position position="254"/>
    </location>
    <ligand>
        <name>sn-glycerol 3-phosphate</name>
        <dbReference type="ChEBI" id="CHEBI:57597"/>
    </ligand>
</feature>
<dbReference type="Pfam" id="PF01210">
    <property type="entry name" value="NAD_Gly3P_dh_N"/>
    <property type="match status" value="1"/>
</dbReference>
<protein>
    <recommendedName>
        <fullName evidence="8">Glycerol-3-phosphate dehydrogenase [NAD(P)+]</fullName>
        <ecNumber evidence="8">1.1.1.94</ecNumber>
    </recommendedName>
    <alternativeName>
        <fullName evidence="8">NAD(P)(+)-dependent glycerol-3-phosphate dehydrogenase</fullName>
    </alternativeName>
    <alternativeName>
        <fullName evidence="8">NAD(P)H-dependent dihydroxyacetone-phosphate reductase</fullName>
    </alternativeName>
</protein>
<evidence type="ECO:0000313" key="14">
    <source>
        <dbReference type="Proteomes" id="UP001500751"/>
    </source>
</evidence>
<evidence type="ECO:0000256" key="5">
    <source>
        <dbReference type="ARBA" id="ARBA00023098"/>
    </source>
</evidence>
<feature type="binding site" evidence="8">
    <location>
        <position position="32"/>
    </location>
    <ligand>
        <name>NADPH</name>
        <dbReference type="ChEBI" id="CHEBI:57783"/>
    </ligand>
</feature>
<dbReference type="RefSeq" id="WP_344663909.1">
    <property type="nucleotide sequence ID" value="NZ_BAAAQN010000002.1"/>
</dbReference>
<feature type="active site" description="Proton acceptor" evidence="8">
    <location>
        <position position="191"/>
    </location>
</feature>
<dbReference type="HAMAP" id="MF_00394">
    <property type="entry name" value="NAD_Glyc3P_dehydrog"/>
    <property type="match status" value="1"/>
</dbReference>
<comment type="subcellular location">
    <subcellularLocation>
        <location evidence="8">Cytoplasm</location>
    </subcellularLocation>
</comment>
<comment type="caution">
    <text evidence="13">The sequence shown here is derived from an EMBL/GenBank/DDBJ whole genome shotgun (WGS) entry which is preliminary data.</text>
</comment>
<organism evidence="13 14">
    <name type="scientific">Catenulispora yoronensis</name>
    <dbReference type="NCBI Taxonomy" id="450799"/>
    <lineage>
        <taxon>Bacteria</taxon>
        <taxon>Bacillati</taxon>
        <taxon>Actinomycetota</taxon>
        <taxon>Actinomycetes</taxon>
        <taxon>Catenulisporales</taxon>
        <taxon>Catenulisporaceae</taxon>
        <taxon>Catenulispora</taxon>
    </lineage>
</organism>
<accession>A0ABP5F4U0</accession>
<evidence type="ECO:0000256" key="9">
    <source>
        <dbReference type="RuleBase" id="RU000437"/>
    </source>
</evidence>
<dbReference type="InterPro" id="IPR006168">
    <property type="entry name" value="G3P_DH_NAD-dep"/>
</dbReference>
<proteinExistence type="inferred from homology"/>
<feature type="binding site" evidence="8">
    <location>
        <position position="33"/>
    </location>
    <ligand>
        <name>NADPH</name>
        <dbReference type="ChEBI" id="CHEBI:57783"/>
    </ligand>
</feature>
<dbReference type="EMBL" id="BAAAQN010000002">
    <property type="protein sequence ID" value="GAA2013988.1"/>
    <property type="molecule type" value="Genomic_DNA"/>
</dbReference>
<feature type="binding site" evidence="8">
    <location>
        <position position="191"/>
    </location>
    <ligand>
        <name>sn-glycerol 3-phosphate</name>
        <dbReference type="ChEBI" id="CHEBI:57597"/>
    </ligand>
</feature>